<gene>
    <name evidence="7" type="ORF">CARUB_v10007094mg</name>
</gene>
<reference evidence="8" key="1">
    <citation type="journal article" date="2013" name="Nat. Genet.">
        <title>The Capsella rubella genome and the genomic consequences of rapid mating system evolution.</title>
        <authorList>
            <person name="Slotte T."/>
            <person name="Hazzouri K.M."/>
            <person name="Agren J.A."/>
            <person name="Koenig D."/>
            <person name="Maumus F."/>
            <person name="Guo Y.L."/>
            <person name="Steige K."/>
            <person name="Platts A.E."/>
            <person name="Escobar J.S."/>
            <person name="Newman L.K."/>
            <person name="Wang W."/>
            <person name="Mandakova T."/>
            <person name="Vello E."/>
            <person name="Smith L.M."/>
            <person name="Henz S.R."/>
            <person name="Steffen J."/>
            <person name="Takuno S."/>
            <person name="Brandvain Y."/>
            <person name="Coop G."/>
            <person name="Andolfatto P."/>
            <person name="Hu T.T."/>
            <person name="Blanchette M."/>
            <person name="Clark R.M."/>
            <person name="Quesneville H."/>
            <person name="Nordborg M."/>
            <person name="Gaut B.S."/>
            <person name="Lysak M.A."/>
            <person name="Jenkins J."/>
            <person name="Grimwood J."/>
            <person name="Chapman J."/>
            <person name="Prochnik S."/>
            <person name="Shu S."/>
            <person name="Rokhsar D."/>
            <person name="Schmutz J."/>
            <person name="Weigel D."/>
            <person name="Wright S.I."/>
        </authorList>
    </citation>
    <scope>NUCLEOTIDE SEQUENCE [LARGE SCALE GENOMIC DNA]</scope>
    <source>
        <strain evidence="8">cv. Monte Gargano</strain>
    </source>
</reference>
<dbReference type="EMBL" id="KB870811">
    <property type="protein sequence ID" value="EOA18540.1"/>
    <property type="molecule type" value="Genomic_DNA"/>
</dbReference>
<dbReference type="InterPro" id="IPR041679">
    <property type="entry name" value="DNA2/NAM7-like_C"/>
</dbReference>
<keyword evidence="3" id="KW-0347">Helicase</keyword>
<keyword evidence="2" id="KW-0378">Hydrolase</keyword>
<dbReference type="eggNOG" id="KOG1801">
    <property type="taxonomic scope" value="Eukaryota"/>
</dbReference>
<feature type="domain" description="DNA2/NAM7 helicase helicase" evidence="5">
    <location>
        <begin position="6"/>
        <end position="63"/>
    </location>
</feature>
<dbReference type="InterPro" id="IPR047187">
    <property type="entry name" value="SF1_C_Upf1"/>
</dbReference>
<evidence type="ECO:0008006" key="9">
    <source>
        <dbReference type="Google" id="ProtNLM"/>
    </source>
</evidence>
<evidence type="ECO:0000256" key="1">
    <source>
        <dbReference type="ARBA" id="ARBA00022741"/>
    </source>
</evidence>
<dbReference type="Gene3D" id="3.40.50.300">
    <property type="entry name" value="P-loop containing nucleotide triphosphate hydrolases"/>
    <property type="match status" value="2"/>
</dbReference>
<dbReference type="STRING" id="81985.R0H1P9"/>
<evidence type="ECO:0000313" key="7">
    <source>
        <dbReference type="EMBL" id="EOA18540.1"/>
    </source>
</evidence>
<evidence type="ECO:0000256" key="4">
    <source>
        <dbReference type="ARBA" id="ARBA00022840"/>
    </source>
</evidence>
<name>R0H1P9_9BRAS</name>
<accession>R0H1P9</accession>
<dbReference type="PANTHER" id="PTHR10887">
    <property type="entry name" value="DNA2/NAM7 HELICASE FAMILY"/>
    <property type="match status" value="1"/>
</dbReference>
<proteinExistence type="predicted"/>
<evidence type="ECO:0000259" key="5">
    <source>
        <dbReference type="Pfam" id="PF13086"/>
    </source>
</evidence>
<dbReference type="GO" id="GO:0005524">
    <property type="term" value="F:ATP binding"/>
    <property type="evidence" value="ECO:0007669"/>
    <property type="project" value="UniProtKB-KW"/>
</dbReference>
<sequence length="332" mass="37502">VPGLFKNEEDIRNFCLQNACIIFCTASGTAEMNGERTGNVEFLVVDEAAQLKECESVAALQLQGLRHAAKFGRSLFERLVVLGHSKLLLNVQYRMHPSISCFPNKEFYGGRIKDAANVQESNYQKRFLEGEMFGSFSFINVGRGKEEFGDGHSLKNMIEVAVVSEIISNLFKASSERKIKMTVGVITPYKGQVRAIQERIRYKYSSFSDDLFTLNVRSVDGFQGGEEDVIIISTVRSNGNGKVGFLTNRQRANVALTRARHCLWVIGNERTLSQSGSIWAKLIRDSKRRKCFYDAKDDKRLRVAMNDALLKVDKSDVCTRLSTLWTKKQGRR</sequence>
<dbReference type="PANTHER" id="PTHR10887:SF522">
    <property type="entry name" value="P-LOOP CONTAINING NUCLEOSIDE TRIPHOSPHATE HYDROLASES SUPERFAMILY PROTEIN"/>
    <property type="match status" value="1"/>
</dbReference>
<keyword evidence="4" id="KW-0067">ATP-binding</keyword>
<dbReference type="GO" id="GO:0004386">
    <property type="term" value="F:helicase activity"/>
    <property type="evidence" value="ECO:0007669"/>
    <property type="project" value="UniProtKB-KW"/>
</dbReference>
<dbReference type="Pfam" id="PF13086">
    <property type="entry name" value="AAA_11"/>
    <property type="match status" value="1"/>
</dbReference>
<keyword evidence="1" id="KW-0547">Nucleotide-binding</keyword>
<dbReference type="GO" id="GO:0016787">
    <property type="term" value="F:hydrolase activity"/>
    <property type="evidence" value="ECO:0007669"/>
    <property type="project" value="UniProtKB-KW"/>
</dbReference>
<dbReference type="CDD" id="cd18808">
    <property type="entry name" value="SF1_C_Upf1"/>
    <property type="match status" value="1"/>
</dbReference>
<dbReference type="InterPro" id="IPR041677">
    <property type="entry name" value="DNA2/NAM7_AAA_11"/>
</dbReference>
<dbReference type="AlphaFoldDB" id="R0H1P9"/>
<dbReference type="InterPro" id="IPR045055">
    <property type="entry name" value="DNA2/NAM7-like"/>
</dbReference>
<keyword evidence="8" id="KW-1185">Reference proteome</keyword>
<evidence type="ECO:0000313" key="8">
    <source>
        <dbReference type="Proteomes" id="UP000029121"/>
    </source>
</evidence>
<dbReference type="GO" id="GO:0005694">
    <property type="term" value="C:chromosome"/>
    <property type="evidence" value="ECO:0007669"/>
    <property type="project" value="UniProtKB-ARBA"/>
</dbReference>
<feature type="non-terminal residue" evidence="7">
    <location>
        <position position="1"/>
    </location>
</feature>
<dbReference type="FunFam" id="3.40.50.300:FF:000326">
    <property type="entry name" value="P-loop containing nucleoside triphosphate hydrolase"/>
    <property type="match status" value="1"/>
</dbReference>
<feature type="domain" description="DNA2/NAM7 helicase-like C-terminal" evidence="6">
    <location>
        <begin position="72"/>
        <end position="269"/>
    </location>
</feature>
<evidence type="ECO:0000256" key="2">
    <source>
        <dbReference type="ARBA" id="ARBA00022801"/>
    </source>
</evidence>
<evidence type="ECO:0000259" key="6">
    <source>
        <dbReference type="Pfam" id="PF13087"/>
    </source>
</evidence>
<dbReference type="Proteomes" id="UP000029121">
    <property type="component" value="Unassembled WGS sequence"/>
</dbReference>
<dbReference type="Pfam" id="PF13087">
    <property type="entry name" value="AAA_12"/>
    <property type="match status" value="1"/>
</dbReference>
<protein>
    <recommendedName>
        <fullName evidence="9">DNA2/NAM7 helicase-like C-terminal domain-containing protein</fullName>
    </recommendedName>
</protein>
<organism evidence="7 8">
    <name type="scientific">Capsella rubella</name>
    <dbReference type="NCBI Taxonomy" id="81985"/>
    <lineage>
        <taxon>Eukaryota</taxon>
        <taxon>Viridiplantae</taxon>
        <taxon>Streptophyta</taxon>
        <taxon>Embryophyta</taxon>
        <taxon>Tracheophyta</taxon>
        <taxon>Spermatophyta</taxon>
        <taxon>Magnoliopsida</taxon>
        <taxon>eudicotyledons</taxon>
        <taxon>Gunneridae</taxon>
        <taxon>Pentapetalae</taxon>
        <taxon>rosids</taxon>
        <taxon>malvids</taxon>
        <taxon>Brassicales</taxon>
        <taxon>Brassicaceae</taxon>
        <taxon>Camelineae</taxon>
        <taxon>Capsella</taxon>
    </lineage>
</organism>
<evidence type="ECO:0000256" key="3">
    <source>
        <dbReference type="ARBA" id="ARBA00022806"/>
    </source>
</evidence>
<dbReference type="SUPFAM" id="SSF52540">
    <property type="entry name" value="P-loop containing nucleoside triphosphate hydrolases"/>
    <property type="match status" value="1"/>
</dbReference>
<dbReference type="InterPro" id="IPR027417">
    <property type="entry name" value="P-loop_NTPase"/>
</dbReference>